<accession>A0ABR0EQL7</accession>
<feature type="domain" description="RecA family profile 1" evidence="10">
    <location>
        <begin position="98"/>
        <end position="269"/>
    </location>
</feature>
<dbReference type="PROSITE" id="PS50163">
    <property type="entry name" value="RECA_3"/>
    <property type="match status" value="1"/>
</dbReference>
<dbReference type="SUPFAM" id="SSF47794">
    <property type="entry name" value="Rad51 N-terminal domain-like"/>
    <property type="match status" value="1"/>
</dbReference>
<dbReference type="InterPro" id="IPR003593">
    <property type="entry name" value="AAA+_ATPase"/>
</dbReference>
<dbReference type="PANTHER" id="PTHR22942">
    <property type="entry name" value="RECA/RAD51/RADA DNA STRAND-PAIRING FAMILY MEMBER"/>
    <property type="match status" value="1"/>
</dbReference>
<dbReference type="InterPro" id="IPR020587">
    <property type="entry name" value="RecA_monomer-monomer_interface"/>
</dbReference>
<reference evidence="12 13" key="1">
    <citation type="journal article" date="2023" name="G3 (Bethesda)">
        <title>A chromosome-level genome assembly of Zasmidium syzygii isolated from banana leaves.</title>
        <authorList>
            <person name="van Westerhoven A.C."/>
            <person name="Mehrabi R."/>
            <person name="Talebi R."/>
            <person name="Steentjes M.B.F."/>
            <person name="Corcolon B."/>
            <person name="Chong P.A."/>
            <person name="Kema G.H.J."/>
            <person name="Seidl M.F."/>
        </authorList>
    </citation>
    <scope>NUCLEOTIDE SEQUENCE [LARGE SCALE GENOMIC DNA]</scope>
    <source>
        <strain evidence="12 13">P124</strain>
    </source>
</reference>
<gene>
    <name evidence="12" type="ORF">PRZ48_004804</name>
</gene>
<dbReference type="InterPro" id="IPR010995">
    <property type="entry name" value="DNA_repair_Rad51/TF_NusA_a-hlx"/>
</dbReference>
<evidence type="ECO:0000256" key="1">
    <source>
        <dbReference type="ARBA" id="ARBA00004123"/>
    </source>
</evidence>
<keyword evidence="7" id="KW-0469">Meiosis</keyword>
<evidence type="ECO:0008006" key="14">
    <source>
        <dbReference type="Google" id="ProtNLM"/>
    </source>
</evidence>
<keyword evidence="3 9" id="KW-0547">Nucleotide-binding</keyword>
<comment type="caution">
    <text evidence="12">The sequence shown here is derived from an EMBL/GenBank/DDBJ whole genome shotgun (WGS) entry which is preliminary data.</text>
</comment>
<dbReference type="InterPro" id="IPR011940">
    <property type="entry name" value="Dmc1"/>
</dbReference>
<dbReference type="InterPro" id="IPR016467">
    <property type="entry name" value="DNA_recomb/repair_RecA-like"/>
</dbReference>
<keyword evidence="4 9" id="KW-0067">ATP-binding</keyword>
<dbReference type="Gene3D" id="3.40.50.300">
    <property type="entry name" value="P-loop containing nucleotide triphosphate hydrolases"/>
    <property type="match status" value="1"/>
</dbReference>
<evidence type="ECO:0000259" key="11">
    <source>
        <dbReference type="PROSITE" id="PS50163"/>
    </source>
</evidence>
<dbReference type="Gene3D" id="1.10.150.20">
    <property type="entry name" value="5' to 3' exonuclease, C-terminal subdomain"/>
    <property type="match status" value="1"/>
</dbReference>
<evidence type="ECO:0000259" key="10">
    <source>
        <dbReference type="PROSITE" id="PS50162"/>
    </source>
</evidence>
<dbReference type="SMART" id="SM00382">
    <property type="entry name" value="AAA"/>
    <property type="match status" value="1"/>
</dbReference>
<dbReference type="NCBIfam" id="TIGR02238">
    <property type="entry name" value="recomb_DMC1"/>
    <property type="match status" value="1"/>
</dbReference>
<evidence type="ECO:0000256" key="8">
    <source>
        <dbReference type="ARBA" id="ARBA00023306"/>
    </source>
</evidence>
<comment type="subcellular location">
    <subcellularLocation>
        <location evidence="1">Nucleus</location>
    </subcellularLocation>
</comment>
<evidence type="ECO:0000256" key="6">
    <source>
        <dbReference type="ARBA" id="ARBA00023242"/>
    </source>
</evidence>
<name>A0ABR0EQL7_ZASCE</name>
<dbReference type="InterPro" id="IPR020588">
    <property type="entry name" value="RecA_ATP-bd"/>
</dbReference>
<organism evidence="12 13">
    <name type="scientific">Zasmidium cellare</name>
    <name type="common">Wine cellar mold</name>
    <name type="synonym">Racodium cellare</name>
    <dbReference type="NCBI Taxonomy" id="395010"/>
    <lineage>
        <taxon>Eukaryota</taxon>
        <taxon>Fungi</taxon>
        <taxon>Dikarya</taxon>
        <taxon>Ascomycota</taxon>
        <taxon>Pezizomycotina</taxon>
        <taxon>Dothideomycetes</taxon>
        <taxon>Dothideomycetidae</taxon>
        <taxon>Mycosphaerellales</taxon>
        <taxon>Mycosphaerellaceae</taxon>
        <taxon>Zasmidium</taxon>
    </lineage>
</organism>
<dbReference type="SUPFAM" id="SSF52540">
    <property type="entry name" value="P-loop containing nucleoside triphosphate hydrolases"/>
    <property type="match status" value="1"/>
</dbReference>
<evidence type="ECO:0000256" key="5">
    <source>
        <dbReference type="ARBA" id="ARBA00023125"/>
    </source>
</evidence>
<dbReference type="InterPro" id="IPR013632">
    <property type="entry name" value="Rad51_C"/>
</dbReference>
<protein>
    <recommendedName>
        <fullName evidence="14">Meiotic recombination protein DMC1</fullName>
    </recommendedName>
</protein>
<evidence type="ECO:0000256" key="7">
    <source>
        <dbReference type="ARBA" id="ARBA00023254"/>
    </source>
</evidence>
<evidence type="ECO:0000256" key="9">
    <source>
        <dbReference type="RuleBase" id="RU003422"/>
    </source>
</evidence>
<proteinExistence type="inferred from homology"/>
<dbReference type="EMBL" id="JAXOVC010000003">
    <property type="protein sequence ID" value="KAK4503889.1"/>
    <property type="molecule type" value="Genomic_DNA"/>
</dbReference>
<dbReference type="Proteomes" id="UP001305779">
    <property type="component" value="Unassembled WGS sequence"/>
</dbReference>
<keyword evidence="6" id="KW-0539">Nucleus</keyword>
<dbReference type="NCBIfam" id="NF003301">
    <property type="entry name" value="PRK04301.1"/>
    <property type="match status" value="1"/>
</dbReference>
<evidence type="ECO:0000256" key="4">
    <source>
        <dbReference type="ARBA" id="ARBA00022840"/>
    </source>
</evidence>
<dbReference type="Pfam" id="PF08423">
    <property type="entry name" value="Rad51"/>
    <property type="match status" value="1"/>
</dbReference>
<sequence length="340" mass="37328">MPASVASGEEDEQDIQSGHIDVDELQTHGISVADIGKLKGADLNTVGMVLATHTKKLLNIKGFSDVKVEKIKEACRKATPPEQNGMITCTELLQRRRTCFKIRTGSDNWNKILGGGFESRSVSEVYGEFRCGKTQLFHTMSVTAQLPREEGGAAGKVIVIDTEGTFRPERLIAIAERFKMDPETVVDNVLYQRARNSEHQHEILCGMTADLATGQYRLIMVDSILNLFRGDYQGRGELNERQQKLGVHLRKLVEVAEEFNIAVVMSNQVQSDPGAAMFAGMDGRKPVGGHVMAHASTTRVLLRKGRGDERVAKVMDSPDCPEAEATYIITNGGINDADKA</sequence>
<evidence type="ECO:0000313" key="13">
    <source>
        <dbReference type="Proteomes" id="UP001305779"/>
    </source>
</evidence>
<dbReference type="PROSITE" id="PS50162">
    <property type="entry name" value="RECA_2"/>
    <property type="match status" value="1"/>
</dbReference>
<evidence type="ECO:0000256" key="2">
    <source>
        <dbReference type="ARBA" id="ARBA00008897"/>
    </source>
</evidence>
<keyword evidence="8" id="KW-0131">Cell cycle</keyword>
<dbReference type="InterPro" id="IPR027417">
    <property type="entry name" value="P-loop_NTPase"/>
</dbReference>
<evidence type="ECO:0000313" key="12">
    <source>
        <dbReference type="EMBL" id="KAK4503889.1"/>
    </source>
</evidence>
<keyword evidence="13" id="KW-1185">Reference proteome</keyword>
<keyword evidence="5" id="KW-0238">DNA-binding</keyword>
<dbReference type="PANTHER" id="PTHR22942:SF30">
    <property type="entry name" value="MEIOTIC RECOMBINATION PROTEIN DMC1_LIM15 HOMOLOG"/>
    <property type="match status" value="1"/>
</dbReference>
<comment type="similarity">
    <text evidence="2">Belongs to the RecA family. DMC1 subfamily.</text>
</comment>
<evidence type="ECO:0000256" key="3">
    <source>
        <dbReference type="ARBA" id="ARBA00022741"/>
    </source>
</evidence>
<dbReference type="PIRSF" id="PIRSF005856">
    <property type="entry name" value="Rad51"/>
    <property type="match status" value="1"/>
</dbReference>
<feature type="domain" description="RecA family profile 2" evidence="11">
    <location>
        <begin position="275"/>
        <end position="339"/>
    </location>
</feature>